<reference evidence="9 10" key="1">
    <citation type="journal article" date="2016" name="Nat. Commun.">
        <title>Thousands of microbial genomes shed light on interconnected biogeochemical processes in an aquifer system.</title>
        <authorList>
            <person name="Anantharaman K."/>
            <person name="Brown C.T."/>
            <person name="Hug L.A."/>
            <person name="Sharon I."/>
            <person name="Castelle C.J."/>
            <person name="Probst A.J."/>
            <person name="Thomas B.C."/>
            <person name="Singh A."/>
            <person name="Wilkins M.J."/>
            <person name="Karaoz U."/>
            <person name="Brodie E.L."/>
            <person name="Williams K.H."/>
            <person name="Hubbard S.S."/>
            <person name="Banfield J.F."/>
        </authorList>
    </citation>
    <scope>NUCLEOTIDE SEQUENCE [LARGE SCALE GENOMIC DNA]</scope>
</reference>
<evidence type="ECO:0000313" key="10">
    <source>
        <dbReference type="Proteomes" id="UP000179153"/>
    </source>
</evidence>
<dbReference type="InterPro" id="IPR014722">
    <property type="entry name" value="Rib_uL2_dom2"/>
</dbReference>
<comment type="similarity">
    <text evidence="1 5">Belongs to the universal ribosomal protein uL2 family.</text>
</comment>
<protein>
    <recommendedName>
        <fullName evidence="4 5">Large ribosomal subunit protein uL2</fullName>
    </recommendedName>
</protein>
<evidence type="ECO:0000259" key="7">
    <source>
        <dbReference type="SMART" id="SM01382"/>
    </source>
</evidence>
<dbReference type="EMBL" id="MHOI01000015">
    <property type="protein sequence ID" value="OGZ61528.1"/>
    <property type="molecule type" value="Genomic_DNA"/>
</dbReference>
<dbReference type="HAMAP" id="MF_01320_B">
    <property type="entry name" value="Ribosomal_uL2_B"/>
    <property type="match status" value="1"/>
</dbReference>
<dbReference type="SUPFAM" id="SSF50104">
    <property type="entry name" value="Translation proteins SH3-like domain"/>
    <property type="match status" value="1"/>
</dbReference>
<feature type="domain" description="Large ribosomal subunit protein uL2 RNA-binding" evidence="8">
    <location>
        <begin position="42"/>
        <end position="117"/>
    </location>
</feature>
<dbReference type="SMART" id="SM01383">
    <property type="entry name" value="Ribosomal_L2"/>
    <property type="match status" value="1"/>
</dbReference>
<keyword evidence="3 5" id="KW-0687">Ribonucleoprotein</keyword>
<evidence type="ECO:0000256" key="3">
    <source>
        <dbReference type="ARBA" id="ARBA00023274"/>
    </source>
</evidence>
<comment type="subunit">
    <text evidence="5">Part of the 50S ribosomal subunit. Forms a bridge to the 30S subunit in the 70S ribosome.</text>
</comment>
<evidence type="ECO:0000259" key="8">
    <source>
        <dbReference type="SMART" id="SM01383"/>
    </source>
</evidence>
<dbReference type="PANTHER" id="PTHR13691:SF5">
    <property type="entry name" value="LARGE RIBOSOMAL SUBUNIT PROTEIN UL2M"/>
    <property type="match status" value="1"/>
</dbReference>
<dbReference type="InterPro" id="IPR022666">
    <property type="entry name" value="Ribosomal_uL2_RNA-bd_dom"/>
</dbReference>
<evidence type="ECO:0000256" key="6">
    <source>
        <dbReference type="SAM" id="MobiDB-lite"/>
    </source>
</evidence>
<dbReference type="Proteomes" id="UP000179153">
    <property type="component" value="Unassembled WGS sequence"/>
</dbReference>
<feature type="region of interest" description="Disordered" evidence="6">
    <location>
        <begin position="199"/>
        <end position="276"/>
    </location>
</feature>
<dbReference type="SUPFAM" id="SSF50249">
    <property type="entry name" value="Nucleic acid-binding proteins"/>
    <property type="match status" value="1"/>
</dbReference>
<dbReference type="Gene3D" id="4.10.950.10">
    <property type="entry name" value="Ribosomal protein L2, domain 3"/>
    <property type="match status" value="1"/>
</dbReference>
<evidence type="ECO:0000313" key="9">
    <source>
        <dbReference type="EMBL" id="OGZ61528.1"/>
    </source>
</evidence>
<keyword evidence="5" id="KW-0694">RNA-binding</keyword>
<dbReference type="InterPro" id="IPR022669">
    <property type="entry name" value="Ribosomal_uL2_C"/>
</dbReference>
<dbReference type="PIRSF" id="PIRSF002158">
    <property type="entry name" value="Ribosomal_L2"/>
    <property type="match status" value="1"/>
</dbReference>
<comment type="function">
    <text evidence="5">One of the primary rRNA binding proteins. Required for association of the 30S and 50S subunits to form the 70S ribosome, for tRNA binding and peptide bond formation. It has been suggested to have peptidyltransferase activity; this is somewhat controversial. Makes several contacts with the 16S rRNA in the 70S ribosome.</text>
</comment>
<dbReference type="Pfam" id="PF03947">
    <property type="entry name" value="Ribosomal_L2_C"/>
    <property type="match status" value="1"/>
</dbReference>
<dbReference type="Pfam" id="PF00181">
    <property type="entry name" value="Ribosomal_L2_N"/>
    <property type="match status" value="1"/>
</dbReference>
<proteinExistence type="inferred from homology"/>
<keyword evidence="2 5" id="KW-0689">Ribosomal protein</keyword>
<dbReference type="GO" id="GO:0003735">
    <property type="term" value="F:structural constituent of ribosome"/>
    <property type="evidence" value="ECO:0007669"/>
    <property type="project" value="InterPro"/>
</dbReference>
<dbReference type="InterPro" id="IPR005880">
    <property type="entry name" value="Ribosomal_uL2_bac/org-type"/>
</dbReference>
<sequence length="276" mass="30670">MIMKRLKPTTPGRRGMVVTDYGVLTKKKPEKSLTGFLHRKRGRSHGKITIRHRGGGSKRLWREIDFMQDKVGENLKILALEYDPNRTAFVALVRNQYGKKKYILAYDGVKVGDTVQVADRAQVNNGNRMRLKNIPIGTFVHNIEIVEGKGGQLARSAGAYAKILAHEGGYTNLVMPSTEVRKVESDGFATIGQVSNSSHSDEVIGKAGKNRLRGKRPRVRGSAMNPVDHPHGGGEGRAPIGLKHPKTPWGKPALGVKTRKRKKYSDRLIVKRRKKA</sequence>
<feature type="domain" description="Large ribosomal subunit protein uL2 C-terminal" evidence="7">
    <location>
        <begin position="123"/>
        <end position="252"/>
    </location>
</feature>
<evidence type="ECO:0000256" key="1">
    <source>
        <dbReference type="ARBA" id="ARBA00005636"/>
    </source>
</evidence>
<evidence type="ECO:0000256" key="2">
    <source>
        <dbReference type="ARBA" id="ARBA00022980"/>
    </source>
</evidence>
<comment type="caution">
    <text evidence="9">The sequence shown here is derived from an EMBL/GenBank/DDBJ whole genome shotgun (WGS) entry which is preliminary data.</text>
</comment>
<keyword evidence="5" id="KW-0699">rRNA-binding</keyword>
<dbReference type="PANTHER" id="PTHR13691">
    <property type="entry name" value="RIBOSOMAL PROTEIN L2"/>
    <property type="match status" value="1"/>
</dbReference>
<dbReference type="Gene3D" id="2.30.30.30">
    <property type="match status" value="1"/>
</dbReference>
<evidence type="ECO:0000256" key="5">
    <source>
        <dbReference type="HAMAP-Rule" id="MF_01320"/>
    </source>
</evidence>
<dbReference type="SMART" id="SM01382">
    <property type="entry name" value="Ribosomal_L2_C"/>
    <property type="match status" value="1"/>
</dbReference>
<dbReference type="InterPro" id="IPR012340">
    <property type="entry name" value="NA-bd_OB-fold"/>
</dbReference>
<dbReference type="PROSITE" id="PS00467">
    <property type="entry name" value="RIBOSOMAL_L2"/>
    <property type="match status" value="1"/>
</dbReference>
<dbReference type="InterPro" id="IPR002171">
    <property type="entry name" value="Ribosomal_uL2"/>
</dbReference>
<feature type="compositionally biased region" description="Basic residues" evidence="6">
    <location>
        <begin position="257"/>
        <end position="276"/>
    </location>
</feature>
<dbReference type="GO" id="GO:0015934">
    <property type="term" value="C:large ribosomal subunit"/>
    <property type="evidence" value="ECO:0007669"/>
    <property type="project" value="InterPro"/>
</dbReference>
<evidence type="ECO:0000256" key="4">
    <source>
        <dbReference type="ARBA" id="ARBA00035242"/>
    </source>
</evidence>
<dbReference type="GO" id="GO:0016740">
    <property type="term" value="F:transferase activity"/>
    <property type="evidence" value="ECO:0007669"/>
    <property type="project" value="InterPro"/>
</dbReference>
<dbReference type="FunFam" id="4.10.950.10:FF:000001">
    <property type="entry name" value="50S ribosomal protein L2"/>
    <property type="match status" value="1"/>
</dbReference>
<dbReference type="Gene3D" id="2.40.50.140">
    <property type="entry name" value="Nucleic acid-binding proteins"/>
    <property type="match status" value="1"/>
</dbReference>
<dbReference type="GO" id="GO:0019843">
    <property type="term" value="F:rRNA binding"/>
    <property type="evidence" value="ECO:0007669"/>
    <property type="project" value="UniProtKB-UniRule"/>
</dbReference>
<accession>A0A1G2HI12</accession>
<organism evidence="9 10">
    <name type="scientific">Candidatus Spechtbacteria bacterium RIFCSPLOWO2_01_FULL_46_10</name>
    <dbReference type="NCBI Taxonomy" id="1802163"/>
    <lineage>
        <taxon>Bacteria</taxon>
        <taxon>Candidatus Spechtiibacteriota</taxon>
    </lineage>
</organism>
<dbReference type="STRING" id="1802163.A2932_01215"/>
<dbReference type="InterPro" id="IPR008991">
    <property type="entry name" value="Translation_prot_SH3-like_sf"/>
</dbReference>
<dbReference type="NCBIfam" id="TIGR01171">
    <property type="entry name" value="rplB_bact"/>
    <property type="match status" value="1"/>
</dbReference>
<feature type="compositionally biased region" description="Basic residues" evidence="6">
    <location>
        <begin position="208"/>
        <end position="219"/>
    </location>
</feature>
<dbReference type="InterPro" id="IPR022671">
    <property type="entry name" value="Ribosomal_uL2_CS"/>
</dbReference>
<dbReference type="FunFam" id="2.30.30.30:FF:000001">
    <property type="entry name" value="50S ribosomal protein L2"/>
    <property type="match status" value="1"/>
</dbReference>
<gene>
    <name evidence="5" type="primary">rplB</name>
    <name evidence="9" type="ORF">A2932_01215</name>
</gene>
<name>A0A1G2HI12_9BACT</name>
<dbReference type="GO" id="GO:0006412">
    <property type="term" value="P:translation"/>
    <property type="evidence" value="ECO:0007669"/>
    <property type="project" value="UniProtKB-UniRule"/>
</dbReference>
<dbReference type="AlphaFoldDB" id="A0A1G2HI12"/>
<dbReference type="InterPro" id="IPR014726">
    <property type="entry name" value="Ribosomal_uL2_dom3"/>
</dbReference>